<reference evidence="2" key="2">
    <citation type="submission" date="2023-02" db="EMBL/GenBank/DDBJ databases">
        <authorList>
            <consortium name="DOE Joint Genome Institute"/>
            <person name="Mondo S.J."/>
            <person name="Chang Y."/>
            <person name="Wang Y."/>
            <person name="Ahrendt S."/>
            <person name="Andreopoulos W."/>
            <person name="Barry K."/>
            <person name="Beard J."/>
            <person name="Benny G.L."/>
            <person name="Blankenship S."/>
            <person name="Bonito G."/>
            <person name="Cuomo C."/>
            <person name="Desiro A."/>
            <person name="Gervers K.A."/>
            <person name="Hundley H."/>
            <person name="Kuo A."/>
            <person name="LaButti K."/>
            <person name="Lang B.F."/>
            <person name="Lipzen A."/>
            <person name="O'Donnell K."/>
            <person name="Pangilinan J."/>
            <person name="Reynolds N."/>
            <person name="Sandor L."/>
            <person name="Smith M.W."/>
            <person name="Tsang A."/>
            <person name="Grigoriev I.V."/>
            <person name="Stajich J.E."/>
            <person name="Spatafora J.W."/>
        </authorList>
    </citation>
    <scope>NUCLEOTIDE SEQUENCE</scope>
    <source>
        <strain evidence="2">RSA 2281</strain>
    </source>
</reference>
<dbReference type="AlphaFoldDB" id="A0AAD5PKJ1"/>
<accession>A0AAD5PKJ1</accession>
<reference evidence="2" key="1">
    <citation type="journal article" date="2022" name="IScience">
        <title>Evolution of zygomycete secretomes and the origins of terrestrial fungal ecologies.</title>
        <authorList>
            <person name="Chang Y."/>
            <person name="Wang Y."/>
            <person name="Mondo S."/>
            <person name="Ahrendt S."/>
            <person name="Andreopoulos W."/>
            <person name="Barry K."/>
            <person name="Beard J."/>
            <person name="Benny G.L."/>
            <person name="Blankenship S."/>
            <person name="Bonito G."/>
            <person name="Cuomo C."/>
            <person name="Desiro A."/>
            <person name="Gervers K.A."/>
            <person name="Hundley H."/>
            <person name="Kuo A."/>
            <person name="LaButti K."/>
            <person name="Lang B.F."/>
            <person name="Lipzen A."/>
            <person name="O'Donnell K."/>
            <person name="Pangilinan J."/>
            <person name="Reynolds N."/>
            <person name="Sandor L."/>
            <person name="Smith M.E."/>
            <person name="Tsang A."/>
            <person name="Grigoriev I.V."/>
            <person name="Stajich J.E."/>
            <person name="Spatafora J.W."/>
        </authorList>
    </citation>
    <scope>NUCLEOTIDE SEQUENCE</scope>
    <source>
        <strain evidence="2">RSA 2281</strain>
    </source>
</reference>
<gene>
    <name evidence="2" type="ORF">BDA99DRAFT_531142</name>
</gene>
<dbReference type="EMBL" id="JAIXMP010000001">
    <property type="protein sequence ID" value="KAI9278383.1"/>
    <property type="molecule type" value="Genomic_DNA"/>
</dbReference>
<keyword evidence="3" id="KW-1185">Reference proteome</keyword>
<keyword evidence="1" id="KW-1133">Transmembrane helix</keyword>
<keyword evidence="1" id="KW-0812">Transmembrane</keyword>
<sequence length="157" mass="18195">MYCHLIVYNQHTSSSAYRLADYSPTTSKATTDGEQPNMSIIGKTNKKLLALVLVEIPLVFLIYHSKIPSVFFLNKKRLEGRNWFRKRFHCWIFLPHPKCAKCGTYSTSRNRHQDANLGSCHKQDERVIIKNNPQHYKLNDSTVEKLTEPCTTLLVQQ</sequence>
<protein>
    <submittedName>
        <fullName evidence="2">Uncharacterized protein</fullName>
    </submittedName>
</protein>
<evidence type="ECO:0000256" key="1">
    <source>
        <dbReference type="SAM" id="Phobius"/>
    </source>
</evidence>
<proteinExistence type="predicted"/>
<feature type="transmembrane region" description="Helical" evidence="1">
    <location>
        <begin position="48"/>
        <end position="65"/>
    </location>
</feature>
<keyword evidence="1" id="KW-0472">Membrane</keyword>
<name>A0AAD5PKJ1_9FUNG</name>
<organism evidence="2 3">
    <name type="scientific">Phascolomyces articulosus</name>
    <dbReference type="NCBI Taxonomy" id="60185"/>
    <lineage>
        <taxon>Eukaryota</taxon>
        <taxon>Fungi</taxon>
        <taxon>Fungi incertae sedis</taxon>
        <taxon>Mucoromycota</taxon>
        <taxon>Mucoromycotina</taxon>
        <taxon>Mucoromycetes</taxon>
        <taxon>Mucorales</taxon>
        <taxon>Lichtheimiaceae</taxon>
        <taxon>Phascolomyces</taxon>
    </lineage>
</organism>
<dbReference type="Proteomes" id="UP001209540">
    <property type="component" value="Unassembled WGS sequence"/>
</dbReference>
<evidence type="ECO:0000313" key="3">
    <source>
        <dbReference type="Proteomes" id="UP001209540"/>
    </source>
</evidence>
<comment type="caution">
    <text evidence="2">The sequence shown here is derived from an EMBL/GenBank/DDBJ whole genome shotgun (WGS) entry which is preliminary data.</text>
</comment>
<evidence type="ECO:0000313" key="2">
    <source>
        <dbReference type="EMBL" id="KAI9278383.1"/>
    </source>
</evidence>